<protein>
    <submittedName>
        <fullName evidence="2">Phosphotransferase</fullName>
    </submittedName>
</protein>
<dbReference type="InterPro" id="IPR002575">
    <property type="entry name" value="Aminoglycoside_PTrfase"/>
</dbReference>
<dbReference type="Proteomes" id="UP001597295">
    <property type="component" value="Unassembled WGS sequence"/>
</dbReference>
<proteinExistence type="predicted"/>
<sequence>MNIPATWTEPVREALYTAFSVIGPDRIKLLTGGLSGAPVFWISIAGMSYLLRLDSPVEGIADPRRWHRCLHIAAEAGVSPRVLFTGASGVSITDFITPDPTGSFWRQERRHALGQVGDLLRRLHAAPAFPPLIDYLDGVRALAVPVIDAKPLAAFDQVAAVYRRLEPQLVPSHNDVNPRNLLHDGQRLWLVDWAASFQADRYIDLAAIGSFVARDAEGANLLLTAYFDRPPSEGETARFELARLINHFFYGGVMLSNSRQPTQRRNLDALHLALRIGEPLLDTPEGRAEYGLARLAALVAAVEDPGFEAICRLAT</sequence>
<dbReference type="RefSeq" id="WP_379876870.1">
    <property type="nucleotide sequence ID" value="NZ_JBHUIP010000012.1"/>
</dbReference>
<evidence type="ECO:0000259" key="1">
    <source>
        <dbReference type="Pfam" id="PF01636"/>
    </source>
</evidence>
<dbReference type="EMBL" id="JBHUIP010000012">
    <property type="protein sequence ID" value="MFD2263825.1"/>
    <property type="molecule type" value="Genomic_DNA"/>
</dbReference>
<reference evidence="3" key="1">
    <citation type="journal article" date="2019" name="Int. J. Syst. Evol. Microbiol.">
        <title>The Global Catalogue of Microorganisms (GCM) 10K type strain sequencing project: providing services to taxonomists for standard genome sequencing and annotation.</title>
        <authorList>
            <consortium name="The Broad Institute Genomics Platform"/>
            <consortium name="The Broad Institute Genome Sequencing Center for Infectious Disease"/>
            <person name="Wu L."/>
            <person name="Ma J."/>
        </authorList>
    </citation>
    <scope>NUCLEOTIDE SEQUENCE [LARGE SCALE GENOMIC DNA]</scope>
    <source>
        <strain evidence="3">CGMCC 1.19062</strain>
    </source>
</reference>
<name>A0ABW5DSL9_9PROT</name>
<dbReference type="InterPro" id="IPR011009">
    <property type="entry name" value="Kinase-like_dom_sf"/>
</dbReference>
<gene>
    <name evidence="2" type="ORF">ACFSM5_13065</name>
</gene>
<dbReference type="Pfam" id="PF01636">
    <property type="entry name" value="APH"/>
    <property type="match status" value="1"/>
</dbReference>
<keyword evidence="3" id="KW-1185">Reference proteome</keyword>
<accession>A0ABW5DSL9</accession>
<dbReference type="Gene3D" id="3.90.1200.10">
    <property type="match status" value="1"/>
</dbReference>
<dbReference type="SUPFAM" id="SSF56112">
    <property type="entry name" value="Protein kinase-like (PK-like)"/>
    <property type="match status" value="1"/>
</dbReference>
<comment type="caution">
    <text evidence="2">The sequence shown here is derived from an EMBL/GenBank/DDBJ whole genome shotgun (WGS) entry which is preliminary data.</text>
</comment>
<feature type="domain" description="Aminoglycoside phosphotransferase" evidence="1">
    <location>
        <begin position="27"/>
        <end position="226"/>
    </location>
</feature>
<evidence type="ECO:0000313" key="2">
    <source>
        <dbReference type="EMBL" id="MFD2263825.1"/>
    </source>
</evidence>
<evidence type="ECO:0000313" key="3">
    <source>
        <dbReference type="Proteomes" id="UP001597295"/>
    </source>
</evidence>
<organism evidence="2 3">
    <name type="scientific">Lacibacterium aquatile</name>
    <dbReference type="NCBI Taxonomy" id="1168082"/>
    <lineage>
        <taxon>Bacteria</taxon>
        <taxon>Pseudomonadati</taxon>
        <taxon>Pseudomonadota</taxon>
        <taxon>Alphaproteobacteria</taxon>
        <taxon>Rhodospirillales</taxon>
        <taxon>Rhodospirillaceae</taxon>
    </lineage>
</organism>